<keyword evidence="3" id="KW-1185">Reference proteome</keyword>
<dbReference type="SMART" id="SM00404">
    <property type="entry name" value="PTPc_motif"/>
    <property type="match status" value="1"/>
</dbReference>
<dbReference type="SMART" id="SM00194">
    <property type="entry name" value="PTPc"/>
    <property type="match status" value="1"/>
</dbReference>
<dbReference type="WBParaSite" id="EN70_1782">
    <property type="protein sequence ID" value="EN70_1782"/>
    <property type="gene ID" value="EN70_1782"/>
</dbReference>
<dbReference type="InterPro" id="IPR000242">
    <property type="entry name" value="PTP_cat"/>
</dbReference>
<proteinExistence type="predicted"/>
<dbReference type="InterPro" id="IPR003595">
    <property type="entry name" value="Tyr_Pase_cat"/>
</dbReference>
<reference evidence="3" key="1">
    <citation type="submission" date="2012-04" db="EMBL/GenBank/DDBJ databases">
        <title>The Genome Sequence of Loa loa.</title>
        <authorList>
            <consortium name="The Broad Institute Genome Sequencing Platform"/>
            <consortium name="Broad Institute Genome Sequencing Center for Infectious Disease"/>
            <person name="Nutman T.B."/>
            <person name="Fink D.L."/>
            <person name="Russ C."/>
            <person name="Young S."/>
            <person name="Zeng Q."/>
            <person name="Gargeya S."/>
            <person name="Alvarado L."/>
            <person name="Berlin A."/>
            <person name="Chapman S.B."/>
            <person name="Chen Z."/>
            <person name="Freedman E."/>
            <person name="Gellesch M."/>
            <person name="Goldberg J."/>
            <person name="Griggs A."/>
            <person name="Gujja S."/>
            <person name="Heilman E.R."/>
            <person name="Heiman D."/>
            <person name="Howarth C."/>
            <person name="Mehta T."/>
            <person name="Neiman D."/>
            <person name="Pearson M."/>
            <person name="Roberts A."/>
            <person name="Saif S."/>
            <person name="Shea T."/>
            <person name="Shenoy N."/>
            <person name="Sisk P."/>
            <person name="Stolte C."/>
            <person name="Sykes S."/>
            <person name="White J."/>
            <person name="Yandava C."/>
            <person name="Haas B."/>
            <person name="Henn M.R."/>
            <person name="Nusbaum C."/>
            <person name="Birren B."/>
        </authorList>
    </citation>
    <scope>NUCLEOTIDE SEQUENCE [LARGE SCALE GENOMIC DNA]</scope>
</reference>
<dbReference type="PANTHER" id="PTHR46163:SF7">
    <property type="entry name" value="PROTEIN TYROSINE PHOSPHATASE-LIKE PROTEIN EGG-3"/>
    <property type="match status" value="1"/>
</dbReference>
<protein>
    <submittedName>
        <fullName evidence="4">Protein-tyrosine phosphatase</fullName>
    </submittedName>
</protein>
<feature type="domain" description="Tyrosine-protein phosphatase" evidence="1">
    <location>
        <begin position="323"/>
        <end position="579"/>
    </location>
</feature>
<dbReference type="PRINTS" id="PR00700">
    <property type="entry name" value="PRTYPHPHTASE"/>
</dbReference>
<dbReference type="InterPro" id="IPR052782">
    <property type="entry name" value="Oocyte-zygote_transition_reg"/>
</dbReference>
<dbReference type="AlphaFoldDB" id="A0A1I7VEW8"/>
<dbReference type="InterPro" id="IPR000387">
    <property type="entry name" value="Tyr_Pase_dom"/>
</dbReference>
<dbReference type="SUPFAM" id="SSF52799">
    <property type="entry name" value="(Phosphotyrosine protein) phosphatases II"/>
    <property type="match status" value="1"/>
</dbReference>
<dbReference type="Pfam" id="PF00102">
    <property type="entry name" value="Y_phosphatase"/>
    <property type="match status" value="1"/>
</dbReference>
<dbReference type="InterPro" id="IPR016130">
    <property type="entry name" value="Tyr_Pase_AS"/>
</dbReference>
<dbReference type="STRING" id="7209.A0A1I7VEW8"/>
<feature type="domain" description="Tyrosine specific protein phosphatases" evidence="2">
    <location>
        <begin position="513"/>
        <end position="570"/>
    </location>
</feature>
<evidence type="ECO:0000259" key="1">
    <source>
        <dbReference type="PROSITE" id="PS50055"/>
    </source>
</evidence>
<dbReference type="CDD" id="cd00047">
    <property type="entry name" value="PTPc"/>
    <property type="match status" value="1"/>
</dbReference>
<evidence type="ECO:0000313" key="3">
    <source>
        <dbReference type="Proteomes" id="UP000095285"/>
    </source>
</evidence>
<accession>A0A1I7VEW8</accession>
<dbReference type="GO" id="GO:0004725">
    <property type="term" value="F:protein tyrosine phosphatase activity"/>
    <property type="evidence" value="ECO:0007669"/>
    <property type="project" value="InterPro"/>
</dbReference>
<evidence type="ECO:0000259" key="2">
    <source>
        <dbReference type="PROSITE" id="PS50056"/>
    </source>
</evidence>
<sequence>MFLQRNNSYIIRFNFRSVEIARDAGGEEWIQAVAEVYHSPVDFSTNSSTLTLAERLKIANYKSAQMKYEVVKKEVENNPEILKTHLHKIVHRNMPGYGYHQKGEKKNVIDGKHIKEPGTYTCMVQKKLLEQRLGDENCRLIEPKRDVLEQCIISLADKNSVNDMIKKSARNTVLAEMMLYDVRYDNAWKSDYKKEFNSRGKMKPENRPAWIGISSDFFTRNEKVDLEDARSFILYHRLTRIPEVSKWLENDELNYRNSNLEEFFKKDWDGNGIIRRMNEFNRNVQNDLDRVRLHDRFYNNIVMWEALIGSRKQVYIRTMIGGMERRFEILDNQVNHIVFTHHAFDEHLDLCRNIRIKCRDSTRVVLTYPNAANNDFIHANYIQGGPLFNKFIITQAPMANTIGDFWRMVWQERSPYIFMLISRKEDKRCAQYWPRLAFSIQRTGDQITYYGLTIVNSAVDEFRLPLFRVTYLIVIGPEGDELRVEHWQGDMNNSDNVALPLQLLRLARNCSYPTIIHCHLGISRSAALVAAEICIACLLKGPPYKHCVQKAVQLLRSQRPFCIETPMQYIFIHRVVQKFLHDYVGDPEGFHMEYKDWIEARAMRPFIDDIEQRVNAYHVIPERSLDFKMYKIKVAEVVSAAIKIPGYRLLSPRLDPDLIRLVRHRERPDCRRETHDCVGQMPIPLQDTREQRFEELQLTKRYPRGGRYD</sequence>
<evidence type="ECO:0000313" key="4">
    <source>
        <dbReference type="WBParaSite" id="EN70_1782"/>
    </source>
</evidence>
<dbReference type="Gene3D" id="3.90.190.10">
    <property type="entry name" value="Protein tyrosine phosphatase superfamily"/>
    <property type="match status" value="1"/>
</dbReference>
<dbReference type="eggNOG" id="KOG0789">
    <property type="taxonomic scope" value="Eukaryota"/>
</dbReference>
<dbReference type="PROSITE" id="PS50055">
    <property type="entry name" value="TYR_PHOSPHATASE_PTP"/>
    <property type="match status" value="1"/>
</dbReference>
<dbReference type="PROSITE" id="PS00383">
    <property type="entry name" value="TYR_PHOSPHATASE_1"/>
    <property type="match status" value="1"/>
</dbReference>
<organism evidence="3 4">
    <name type="scientific">Loa loa</name>
    <name type="common">Eye worm</name>
    <name type="synonym">Filaria loa</name>
    <dbReference type="NCBI Taxonomy" id="7209"/>
    <lineage>
        <taxon>Eukaryota</taxon>
        <taxon>Metazoa</taxon>
        <taxon>Ecdysozoa</taxon>
        <taxon>Nematoda</taxon>
        <taxon>Chromadorea</taxon>
        <taxon>Rhabditida</taxon>
        <taxon>Spirurina</taxon>
        <taxon>Spiruromorpha</taxon>
        <taxon>Filarioidea</taxon>
        <taxon>Onchocercidae</taxon>
        <taxon>Loa</taxon>
    </lineage>
</organism>
<dbReference type="PANTHER" id="PTHR46163">
    <property type="entry name" value="TYROSINE-PROTEIN PHOSPHATASE-RELATED"/>
    <property type="match status" value="1"/>
</dbReference>
<dbReference type="Proteomes" id="UP000095285">
    <property type="component" value="Unassembled WGS sequence"/>
</dbReference>
<name>A0A1I7VEW8_LOALO</name>
<dbReference type="InterPro" id="IPR029021">
    <property type="entry name" value="Prot-tyrosine_phosphatase-like"/>
</dbReference>
<reference evidence="4" key="2">
    <citation type="submission" date="2016-11" db="UniProtKB">
        <authorList>
            <consortium name="WormBaseParasite"/>
        </authorList>
    </citation>
    <scope>IDENTIFICATION</scope>
</reference>
<dbReference type="PROSITE" id="PS50056">
    <property type="entry name" value="TYR_PHOSPHATASE_2"/>
    <property type="match status" value="1"/>
</dbReference>